<protein>
    <submittedName>
        <fullName evidence="1">Uncharacterized protein</fullName>
    </submittedName>
</protein>
<keyword evidence="2" id="KW-1185">Reference proteome</keyword>
<name>A0AAU9RU48_THLAR</name>
<reference evidence="1 2" key="1">
    <citation type="submission" date="2022-03" db="EMBL/GenBank/DDBJ databases">
        <authorList>
            <person name="Nunn A."/>
            <person name="Chopra R."/>
            <person name="Nunn A."/>
            <person name="Contreras Garrido A."/>
        </authorList>
    </citation>
    <scope>NUCLEOTIDE SEQUENCE [LARGE SCALE GENOMIC DNA]</scope>
</reference>
<sequence>MCLFEYYDWLASRIGCSGTEEWRKEMCLRIFIGKVRHPERYRDEWEDHHLVSQAYQDFSMYIPNK</sequence>
<dbReference type="AlphaFoldDB" id="A0AAU9RU48"/>
<dbReference type="EMBL" id="OU466858">
    <property type="protein sequence ID" value="CAH2048042.1"/>
    <property type="molecule type" value="Genomic_DNA"/>
</dbReference>
<evidence type="ECO:0000313" key="2">
    <source>
        <dbReference type="Proteomes" id="UP000836841"/>
    </source>
</evidence>
<proteinExistence type="predicted"/>
<accession>A0AAU9RU48</accession>
<evidence type="ECO:0000313" key="1">
    <source>
        <dbReference type="EMBL" id="CAH2048042.1"/>
    </source>
</evidence>
<organism evidence="1 2">
    <name type="scientific">Thlaspi arvense</name>
    <name type="common">Field penny-cress</name>
    <dbReference type="NCBI Taxonomy" id="13288"/>
    <lineage>
        <taxon>Eukaryota</taxon>
        <taxon>Viridiplantae</taxon>
        <taxon>Streptophyta</taxon>
        <taxon>Embryophyta</taxon>
        <taxon>Tracheophyta</taxon>
        <taxon>Spermatophyta</taxon>
        <taxon>Magnoliopsida</taxon>
        <taxon>eudicotyledons</taxon>
        <taxon>Gunneridae</taxon>
        <taxon>Pentapetalae</taxon>
        <taxon>rosids</taxon>
        <taxon>malvids</taxon>
        <taxon>Brassicales</taxon>
        <taxon>Brassicaceae</taxon>
        <taxon>Thlaspideae</taxon>
        <taxon>Thlaspi</taxon>
    </lineage>
</organism>
<gene>
    <name evidence="1" type="ORF">TAV2_LOCUS8150</name>
</gene>
<dbReference type="Proteomes" id="UP000836841">
    <property type="component" value="Chromosome 2"/>
</dbReference>